<dbReference type="EMBL" id="SNXC01000015">
    <property type="protein sequence ID" value="TDO95729.1"/>
    <property type="molecule type" value="Genomic_DNA"/>
</dbReference>
<keyword evidence="3" id="KW-1185">Reference proteome</keyword>
<feature type="signal peptide" evidence="1">
    <location>
        <begin position="1"/>
        <end position="22"/>
    </location>
</feature>
<comment type="caution">
    <text evidence="2">The sequence shown here is derived from an EMBL/GenBank/DDBJ whole genome shotgun (WGS) entry which is preliminary data.</text>
</comment>
<reference evidence="2 3" key="1">
    <citation type="submission" date="2019-03" db="EMBL/GenBank/DDBJ databases">
        <title>Genomic Encyclopedia of Type Strains, Phase III (KMG-III): the genomes of soil and plant-associated and newly described type strains.</title>
        <authorList>
            <person name="Whitman W."/>
        </authorList>
    </citation>
    <scope>NUCLEOTIDE SEQUENCE [LARGE SCALE GENOMIC DNA]</scope>
    <source>
        <strain evidence="2 3">CECT 7378</strain>
    </source>
</reference>
<name>A0A4R6M6Q1_9GAMM</name>
<accession>A0A4R6M6Q1</accession>
<dbReference type="PROSITE" id="PS51257">
    <property type="entry name" value="PROKAR_LIPOPROTEIN"/>
    <property type="match status" value="1"/>
</dbReference>
<keyword evidence="1" id="KW-0732">Signal</keyword>
<dbReference type="Proteomes" id="UP000294656">
    <property type="component" value="Unassembled WGS sequence"/>
</dbReference>
<sequence length="185" mass="20446">MNNYIKYLNHLLFALICATLTACTQVQITPGEKTVANNEACKQEVIESSDLQFSCDDLIINVKVNAEQSSTPDVFNKEDGQWILALSLEPHTADKQPLFDFSNAQLTRNETKITDLEVDKSDDRAIQLKGSVMGTAPVFVSGIKVNLGQKTYELNTMEIKLNYNELTLGKLVIEVLAHSVIILGG</sequence>
<dbReference type="RefSeq" id="WP_133504803.1">
    <property type="nucleotide sequence ID" value="NZ_SNXC01000015.1"/>
</dbReference>
<evidence type="ECO:0000313" key="2">
    <source>
        <dbReference type="EMBL" id="TDO95729.1"/>
    </source>
</evidence>
<evidence type="ECO:0000256" key="1">
    <source>
        <dbReference type="SAM" id="SignalP"/>
    </source>
</evidence>
<evidence type="ECO:0008006" key="4">
    <source>
        <dbReference type="Google" id="ProtNLM"/>
    </source>
</evidence>
<proteinExistence type="predicted"/>
<protein>
    <recommendedName>
        <fullName evidence="4">Lipoprotein</fullName>
    </recommendedName>
</protein>
<feature type="chain" id="PRO_5020720969" description="Lipoprotein" evidence="1">
    <location>
        <begin position="23"/>
        <end position="185"/>
    </location>
</feature>
<evidence type="ECO:0000313" key="3">
    <source>
        <dbReference type="Proteomes" id="UP000294656"/>
    </source>
</evidence>
<dbReference type="OrthoDB" id="9835861at2"/>
<dbReference type="AlphaFoldDB" id="A0A4R6M6Q1"/>
<gene>
    <name evidence="2" type="ORF">DFP79_3083</name>
</gene>
<organism evidence="2 3">
    <name type="scientific">Marinomonas balearica</name>
    <dbReference type="NCBI Taxonomy" id="491947"/>
    <lineage>
        <taxon>Bacteria</taxon>
        <taxon>Pseudomonadati</taxon>
        <taxon>Pseudomonadota</taxon>
        <taxon>Gammaproteobacteria</taxon>
        <taxon>Oceanospirillales</taxon>
        <taxon>Oceanospirillaceae</taxon>
        <taxon>Marinomonas</taxon>
    </lineage>
</organism>